<dbReference type="GO" id="GO:0005524">
    <property type="term" value="F:ATP binding"/>
    <property type="evidence" value="ECO:0007669"/>
    <property type="project" value="UniProtKB-KW"/>
</dbReference>
<protein>
    <recommendedName>
        <fullName evidence="3">tRNA threonylcarbamoyladenosine biosynthesis protein TsaE</fullName>
    </recommendedName>
    <alternativeName>
        <fullName evidence="10">t(6)A37 threonylcarbamoyladenosine biosynthesis protein TsaE</fullName>
    </alternativeName>
</protein>
<sequence>MEHKFNIETLADLDDLSVKIIALSEAYKVFIFNGDLGSGKTTLIKKLIAKLGCDDHVSSPTFSIVNEYSGPIYHFDLYRIKDTEELEDIGFFQYLDSGNYCFIEWPGIAVPYLDMPFVEIKMSILENNTRNVLILGS</sequence>
<dbReference type="PANTHER" id="PTHR33540:SF2">
    <property type="entry name" value="TRNA THREONYLCARBAMOYLADENOSINE BIOSYNTHESIS PROTEIN TSAE"/>
    <property type="match status" value="1"/>
</dbReference>
<reference evidence="11" key="1">
    <citation type="journal article" date="2014" name="Int. J. Syst. Evol. Microbiol.">
        <title>Complete genome sequence of Corynebacterium casei LMG S-19264T (=DSM 44701T), isolated from a smear-ripened cheese.</title>
        <authorList>
            <consortium name="US DOE Joint Genome Institute (JGI-PGF)"/>
            <person name="Walter F."/>
            <person name="Albersmeier A."/>
            <person name="Kalinowski J."/>
            <person name="Ruckert C."/>
        </authorList>
    </citation>
    <scope>NUCLEOTIDE SEQUENCE</scope>
    <source>
        <strain evidence="11">NBRC 108769</strain>
    </source>
</reference>
<evidence type="ECO:0000313" key="12">
    <source>
        <dbReference type="Proteomes" id="UP001156666"/>
    </source>
</evidence>
<keyword evidence="9" id="KW-0460">Magnesium</keyword>
<keyword evidence="7" id="KW-0547">Nucleotide-binding</keyword>
<evidence type="ECO:0000256" key="4">
    <source>
        <dbReference type="ARBA" id="ARBA00022490"/>
    </source>
</evidence>
<dbReference type="Pfam" id="PF02367">
    <property type="entry name" value="TsaE"/>
    <property type="match status" value="1"/>
</dbReference>
<dbReference type="Proteomes" id="UP001156666">
    <property type="component" value="Unassembled WGS sequence"/>
</dbReference>
<dbReference type="GO" id="GO:0005737">
    <property type="term" value="C:cytoplasm"/>
    <property type="evidence" value="ECO:0007669"/>
    <property type="project" value="UniProtKB-SubCell"/>
</dbReference>
<dbReference type="SUPFAM" id="SSF52540">
    <property type="entry name" value="P-loop containing nucleoside triphosphate hydrolases"/>
    <property type="match status" value="1"/>
</dbReference>
<comment type="similarity">
    <text evidence="2">Belongs to the TsaE family.</text>
</comment>
<gene>
    <name evidence="11" type="ORF">GCM10007940_27410</name>
</gene>
<comment type="caution">
    <text evidence="11">The sequence shown here is derived from an EMBL/GenBank/DDBJ whole genome shotgun (WGS) entry which is preliminary data.</text>
</comment>
<dbReference type="AlphaFoldDB" id="A0AA37SSV3"/>
<keyword evidence="5" id="KW-0819">tRNA processing</keyword>
<dbReference type="RefSeq" id="WP_235294445.1">
    <property type="nucleotide sequence ID" value="NZ_BSOH01000015.1"/>
</dbReference>
<dbReference type="InterPro" id="IPR027417">
    <property type="entry name" value="P-loop_NTPase"/>
</dbReference>
<name>A0AA37SSV3_9BACT</name>
<keyword evidence="6" id="KW-0479">Metal-binding</keyword>
<evidence type="ECO:0000256" key="10">
    <source>
        <dbReference type="ARBA" id="ARBA00032441"/>
    </source>
</evidence>
<evidence type="ECO:0000256" key="3">
    <source>
        <dbReference type="ARBA" id="ARBA00019010"/>
    </source>
</evidence>
<dbReference type="GO" id="GO:0046872">
    <property type="term" value="F:metal ion binding"/>
    <property type="evidence" value="ECO:0007669"/>
    <property type="project" value="UniProtKB-KW"/>
</dbReference>
<dbReference type="InterPro" id="IPR003442">
    <property type="entry name" value="T6A_TsaE"/>
</dbReference>
<keyword evidence="12" id="KW-1185">Reference proteome</keyword>
<dbReference type="NCBIfam" id="TIGR00150">
    <property type="entry name" value="T6A_YjeE"/>
    <property type="match status" value="1"/>
</dbReference>
<accession>A0AA37SSV3</accession>
<evidence type="ECO:0000313" key="11">
    <source>
        <dbReference type="EMBL" id="GLR18126.1"/>
    </source>
</evidence>
<dbReference type="EMBL" id="BSOH01000015">
    <property type="protein sequence ID" value="GLR18126.1"/>
    <property type="molecule type" value="Genomic_DNA"/>
</dbReference>
<evidence type="ECO:0000256" key="9">
    <source>
        <dbReference type="ARBA" id="ARBA00022842"/>
    </source>
</evidence>
<evidence type="ECO:0000256" key="5">
    <source>
        <dbReference type="ARBA" id="ARBA00022694"/>
    </source>
</evidence>
<reference evidence="11" key="2">
    <citation type="submission" date="2023-01" db="EMBL/GenBank/DDBJ databases">
        <title>Draft genome sequence of Portibacter lacus strain NBRC 108769.</title>
        <authorList>
            <person name="Sun Q."/>
            <person name="Mori K."/>
        </authorList>
    </citation>
    <scope>NUCLEOTIDE SEQUENCE</scope>
    <source>
        <strain evidence="11">NBRC 108769</strain>
    </source>
</reference>
<organism evidence="11 12">
    <name type="scientific">Portibacter lacus</name>
    <dbReference type="NCBI Taxonomy" id="1099794"/>
    <lineage>
        <taxon>Bacteria</taxon>
        <taxon>Pseudomonadati</taxon>
        <taxon>Bacteroidota</taxon>
        <taxon>Saprospiria</taxon>
        <taxon>Saprospirales</taxon>
        <taxon>Haliscomenobacteraceae</taxon>
        <taxon>Portibacter</taxon>
    </lineage>
</organism>
<dbReference type="GO" id="GO:0002949">
    <property type="term" value="P:tRNA threonylcarbamoyladenosine modification"/>
    <property type="evidence" value="ECO:0007669"/>
    <property type="project" value="InterPro"/>
</dbReference>
<evidence type="ECO:0000256" key="8">
    <source>
        <dbReference type="ARBA" id="ARBA00022840"/>
    </source>
</evidence>
<evidence type="ECO:0000256" key="2">
    <source>
        <dbReference type="ARBA" id="ARBA00007599"/>
    </source>
</evidence>
<evidence type="ECO:0000256" key="7">
    <source>
        <dbReference type="ARBA" id="ARBA00022741"/>
    </source>
</evidence>
<dbReference type="PANTHER" id="PTHR33540">
    <property type="entry name" value="TRNA THREONYLCARBAMOYLADENOSINE BIOSYNTHESIS PROTEIN TSAE"/>
    <property type="match status" value="1"/>
</dbReference>
<evidence type="ECO:0000256" key="6">
    <source>
        <dbReference type="ARBA" id="ARBA00022723"/>
    </source>
</evidence>
<keyword evidence="8" id="KW-0067">ATP-binding</keyword>
<evidence type="ECO:0000256" key="1">
    <source>
        <dbReference type="ARBA" id="ARBA00004496"/>
    </source>
</evidence>
<dbReference type="Gene3D" id="3.40.50.300">
    <property type="entry name" value="P-loop containing nucleotide triphosphate hydrolases"/>
    <property type="match status" value="1"/>
</dbReference>
<comment type="subcellular location">
    <subcellularLocation>
        <location evidence="1">Cytoplasm</location>
    </subcellularLocation>
</comment>
<proteinExistence type="inferred from homology"/>
<keyword evidence="4" id="KW-0963">Cytoplasm</keyword>